<dbReference type="EMBL" id="CAJVQB010008954">
    <property type="protein sequence ID" value="CAG8725023.1"/>
    <property type="molecule type" value="Genomic_DNA"/>
</dbReference>
<proteinExistence type="predicted"/>
<keyword evidence="2" id="KW-1185">Reference proteome</keyword>
<accession>A0ABN7V3A7</accession>
<name>A0ABN7V3A7_GIGMA</name>
<sequence length="44" mass="4572">MPLALLEIDEAGAVNEPEELKLAVSVGFKVFAQASLLASLTKAS</sequence>
<evidence type="ECO:0000313" key="1">
    <source>
        <dbReference type="EMBL" id="CAG8725023.1"/>
    </source>
</evidence>
<protein>
    <submittedName>
        <fullName evidence="1">29237_t:CDS:1</fullName>
    </submittedName>
</protein>
<dbReference type="Proteomes" id="UP000789901">
    <property type="component" value="Unassembled WGS sequence"/>
</dbReference>
<comment type="caution">
    <text evidence="1">The sequence shown here is derived from an EMBL/GenBank/DDBJ whole genome shotgun (WGS) entry which is preliminary data.</text>
</comment>
<reference evidence="1 2" key="1">
    <citation type="submission" date="2021-06" db="EMBL/GenBank/DDBJ databases">
        <authorList>
            <person name="Kallberg Y."/>
            <person name="Tangrot J."/>
            <person name="Rosling A."/>
        </authorList>
    </citation>
    <scope>NUCLEOTIDE SEQUENCE [LARGE SCALE GENOMIC DNA]</scope>
    <source>
        <strain evidence="1 2">120-4 pot B 10/14</strain>
    </source>
</reference>
<organism evidence="1 2">
    <name type="scientific">Gigaspora margarita</name>
    <dbReference type="NCBI Taxonomy" id="4874"/>
    <lineage>
        <taxon>Eukaryota</taxon>
        <taxon>Fungi</taxon>
        <taxon>Fungi incertae sedis</taxon>
        <taxon>Mucoromycota</taxon>
        <taxon>Glomeromycotina</taxon>
        <taxon>Glomeromycetes</taxon>
        <taxon>Diversisporales</taxon>
        <taxon>Gigasporaceae</taxon>
        <taxon>Gigaspora</taxon>
    </lineage>
</organism>
<gene>
    <name evidence="1" type="ORF">GMARGA_LOCUS13856</name>
</gene>
<evidence type="ECO:0000313" key="2">
    <source>
        <dbReference type="Proteomes" id="UP000789901"/>
    </source>
</evidence>